<keyword evidence="2" id="KW-1185">Reference proteome</keyword>
<name>D8PEQ8_9BACT</name>
<evidence type="ECO:0000313" key="2">
    <source>
        <dbReference type="Proteomes" id="UP000001660"/>
    </source>
</evidence>
<reference evidence="1 2" key="1">
    <citation type="journal article" date="2010" name="Proc. Natl. Acad. Sci. U.S.A.">
        <title>A Nitrospira metagenome illuminates the physiology and evolution of globally important nitrite-oxidizing bacteria.</title>
        <authorList>
            <person name="Lucker S."/>
            <person name="Wagner M."/>
            <person name="Maixner F."/>
            <person name="Pelletier E."/>
            <person name="Koch H."/>
            <person name="Vacherie B."/>
            <person name="Rattei T."/>
            <person name="Sinninghe Damste J."/>
            <person name="Spieck E."/>
            <person name="Le Paslier D."/>
            <person name="Daims H."/>
        </authorList>
    </citation>
    <scope>NUCLEOTIDE SEQUENCE [LARGE SCALE GENOMIC DNA]</scope>
</reference>
<organism evidence="1 2">
    <name type="scientific">Nitrospira defluvii</name>
    <dbReference type="NCBI Taxonomy" id="330214"/>
    <lineage>
        <taxon>Bacteria</taxon>
        <taxon>Pseudomonadati</taxon>
        <taxon>Nitrospirota</taxon>
        <taxon>Nitrospiria</taxon>
        <taxon>Nitrospirales</taxon>
        <taxon>Nitrospiraceae</taxon>
        <taxon>Nitrospira</taxon>
    </lineage>
</organism>
<dbReference type="EMBL" id="FP929003">
    <property type="protein sequence ID" value="CBK41717.1"/>
    <property type="molecule type" value="Genomic_DNA"/>
</dbReference>
<evidence type="ECO:0000313" key="1">
    <source>
        <dbReference type="EMBL" id="CBK41717.1"/>
    </source>
</evidence>
<sequence>MRKPPLYIRKANIDDATIRYPWDDWNVEGLIGPPSQTLLEDISRLSLRAGFAFLTASAEWVVYRFANLTDISIPLDATNSAWAQDIHRLYCTPRSPFRTENWSGPVRGPIRTALGLLRDYADLLGQKAEMAQGCGEVFALLEHIISRREALYRWRDHTITRFKKHFGRNLDDPLGDPVPREALDPEFNFEPGSTELLLNQYLGGLEPGKSLFLMLPDTMLDSGFMNTPYCFQLEADRAYRQIKRPEE</sequence>
<protein>
    <submittedName>
        <fullName evidence="1">Uncharacterized protein</fullName>
    </submittedName>
</protein>
<gene>
    <name evidence="1" type="ORF">NIDE1993</name>
</gene>
<accession>D8PEQ8</accession>
<proteinExistence type="predicted"/>
<dbReference type="KEGG" id="nde:NIDE1993"/>
<dbReference type="STRING" id="330214.NIDE1993"/>
<dbReference type="HOGENOM" id="CLU_1122959_0_0_0"/>
<dbReference type="AlphaFoldDB" id="D8PEQ8"/>
<dbReference type="Proteomes" id="UP000001660">
    <property type="component" value="Chromosome"/>
</dbReference>